<comment type="caution">
    <text evidence="1">The sequence shown here is derived from an EMBL/GenBank/DDBJ whole genome shotgun (WGS) entry which is preliminary data.</text>
</comment>
<dbReference type="EMBL" id="MSFL01000033">
    <property type="protein sequence ID" value="PWY69529.1"/>
    <property type="molecule type" value="Genomic_DNA"/>
</dbReference>
<name>A0A317V823_9EURO</name>
<sequence>MMGLRVRYSCRPRASDLTLPLNPRPAAFGWPIHGRHRCLLARACIIPPKAPTARPDLFGPVAAGPCTVWMGPPDLSVYIPVDCTPGTQEYLSCPWQPGVPMHLHQGLTNSSAVGRVGTREGRWIGGNQEMDALWRQEMCMVGLIWTFSPGGGRGERRIGFSGRTGRAGQDSLSINFPRVFFFFFAFSDPPLPLPSQL</sequence>
<dbReference type="GeneID" id="37069633"/>
<accession>A0A317V823</accession>
<dbReference type="RefSeq" id="XP_025395556.1">
    <property type="nucleotide sequence ID" value="XM_025547396.1"/>
</dbReference>
<dbReference type="VEuPathDB" id="FungiDB:BO70DRAFT_416747"/>
<dbReference type="AlphaFoldDB" id="A0A317V823"/>
<organism evidence="1 2">
    <name type="scientific">Aspergillus heteromorphus CBS 117.55</name>
    <dbReference type="NCBI Taxonomy" id="1448321"/>
    <lineage>
        <taxon>Eukaryota</taxon>
        <taxon>Fungi</taxon>
        <taxon>Dikarya</taxon>
        <taxon>Ascomycota</taxon>
        <taxon>Pezizomycotina</taxon>
        <taxon>Eurotiomycetes</taxon>
        <taxon>Eurotiomycetidae</taxon>
        <taxon>Eurotiales</taxon>
        <taxon>Aspergillaceae</taxon>
        <taxon>Aspergillus</taxon>
        <taxon>Aspergillus subgen. Circumdati</taxon>
    </lineage>
</organism>
<dbReference type="OrthoDB" id="4500457at2759"/>
<proteinExistence type="predicted"/>
<dbReference type="Proteomes" id="UP000247233">
    <property type="component" value="Unassembled WGS sequence"/>
</dbReference>
<evidence type="ECO:0000313" key="2">
    <source>
        <dbReference type="Proteomes" id="UP000247233"/>
    </source>
</evidence>
<gene>
    <name evidence="1" type="ORF">BO70DRAFT_416747</name>
</gene>
<evidence type="ECO:0000313" key="1">
    <source>
        <dbReference type="EMBL" id="PWY69529.1"/>
    </source>
</evidence>
<protein>
    <submittedName>
        <fullName evidence="1">Uncharacterized protein</fullName>
    </submittedName>
</protein>
<keyword evidence="2" id="KW-1185">Reference proteome</keyword>
<reference evidence="1 2" key="1">
    <citation type="submission" date="2016-12" db="EMBL/GenBank/DDBJ databases">
        <title>The genomes of Aspergillus section Nigri reveals drivers in fungal speciation.</title>
        <authorList>
            <consortium name="DOE Joint Genome Institute"/>
            <person name="Vesth T.C."/>
            <person name="Nybo J."/>
            <person name="Theobald S."/>
            <person name="Brandl J."/>
            <person name="Frisvad J.C."/>
            <person name="Nielsen K.F."/>
            <person name="Lyhne E.K."/>
            <person name="Kogle M.E."/>
            <person name="Kuo A."/>
            <person name="Riley R."/>
            <person name="Clum A."/>
            <person name="Nolan M."/>
            <person name="Lipzen A."/>
            <person name="Salamov A."/>
            <person name="Henrissat B."/>
            <person name="Wiebenga A."/>
            <person name="De Vries R.P."/>
            <person name="Grigoriev I.V."/>
            <person name="Mortensen U.H."/>
            <person name="Andersen M.R."/>
            <person name="Baker S.E."/>
        </authorList>
    </citation>
    <scope>NUCLEOTIDE SEQUENCE [LARGE SCALE GENOMIC DNA]</scope>
    <source>
        <strain evidence="1 2">CBS 117.55</strain>
    </source>
</reference>